<keyword evidence="2" id="KW-1185">Reference proteome</keyword>
<dbReference type="Proteomes" id="UP000094969">
    <property type="component" value="Chromosome"/>
</dbReference>
<sequence>MWNLLADTVPGTTGFLGPECGDLVLAERLAEENSTLGRHLSTPLRLICTELGRQAIELDTALLASHEVAEVIGLLLQDESPYACFVALSKRFPSNQSVLDFLLETSTDRTGAASWAVQVGIKAKGVSLRPEFAAVLGISLQESAPLP</sequence>
<organism evidence="1 2">
    <name type="scientific">Bosea vaviloviae</name>
    <dbReference type="NCBI Taxonomy" id="1526658"/>
    <lineage>
        <taxon>Bacteria</taxon>
        <taxon>Pseudomonadati</taxon>
        <taxon>Pseudomonadota</taxon>
        <taxon>Alphaproteobacteria</taxon>
        <taxon>Hyphomicrobiales</taxon>
        <taxon>Boseaceae</taxon>
        <taxon>Bosea</taxon>
    </lineage>
</organism>
<protein>
    <submittedName>
        <fullName evidence="1">Uncharacterized protein</fullName>
    </submittedName>
</protein>
<evidence type="ECO:0000313" key="2">
    <source>
        <dbReference type="Proteomes" id="UP000094969"/>
    </source>
</evidence>
<proteinExistence type="predicted"/>
<dbReference type="EMBL" id="CP017147">
    <property type="protein sequence ID" value="AOO79266.1"/>
    <property type="molecule type" value="Genomic_DNA"/>
</dbReference>
<gene>
    <name evidence="1" type="ORF">BHK69_01040</name>
</gene>
<dbReference type="KEGG" id="bvv:BHK69_01040"/>
<name>A0A1D7TVX8_9HYPH</name>
<dbReference type="AlphaFoldDB" id="A0A1D7TVX8"/>
<reference evidence="1 2" key="1">
    <citation type="journal article" date="2015" name="Antonie Van Leeuwenhoek">
        <title>Bosea vaviloviae sp. nov., a new species of slow-growing rhizobia isolated from nodules of the relict species Vavilovia formosa (Stev.) Fed.</title>
        <authorList>
            <person name="Safronova V.I."/>
            <person name="Kuznetsova I.G."/>
            <person name="Sazanova A.L."/>
            <person name="Kimeklis A.K."/>
            <person name="Belimov A.A."/>
            <person name="Andronov E.E."/>
            <person name="Pinaev A.G."/>
            <person name="Chizhevskaya E.P."/>
            <person name="Pukhaev A.R."/>
            <person name="Popov K.P."/>
            <person name="Willems A."/>
            <person name="Tikhonovich I.A."/>
        </authorList>
    </citation>
    <scope>NUCLEOTIDE SEQUENCE [LARGE SCALE GENOMIC DNA]</scope>
    <source>
        <strain evidence="1 2">Vaf18</strain>
    </source>
</reference>
<evidence type="ECO:0000313" key="1">
    <source>
        <dbReference type="EMBL" id="AOO79266.1"/>
    </source>
</evidence>
<accession>A0A1D7TVX8</accession>